<dbReference type="PANTHER" id="PTHR43649">
    <property type="entry name" value="ARABINOSE-BINDING PROTEIN-RELATED"/>
    <property type="match status" value="1"/>
</dbReference>
<evidence type="ECO:0000313" key="6">
    <source>
        <dbReference type="EMBL" id="MFB9326330.1"/>
    </source>
</evidence>
<keyword evidence="1" id="KW-1003">Cell membrane</keyword>
<dbReference type="EMBL" id="JBHMDO010000017">
    <property type="protein sequence ID" value="MFB9326330.1"/>
    <property type="molecule type" value="Genomic_DNA"/>
</dbReference>
<evidence type="ECO:0000256" key="1">
    <source>
        <dbReference type="ARBA" id="ARBA00022475"/>
    </source>
</evidence>
<keyword evidence="7" id="KW-1185">Reference proteome</keyword>
<comment type="caution">
    <text evidence="6">The sequence shown here is derived from an EMBL/GenBank/DDBJ whole genome shotgun (WGS) entry which is preliminary data.</text>
</comment>
<dbReference type="InterPro" id="IPR050490">
    <property type="entry name" value="Bact_solute-bd_prot1"/>
</dbReference>
<evidence type="ECO:0000256" key="5">
    <source>
        <dbReference type="ARBA" id="ARBA00023288"/>
    </source>
</evidence>
<evidence type="ECO:0000256" key="2">
    <source>
        <dbReference type="ARBA" id="ARBA00022729"/>
    </source>
</evidence>
<proteinExistence type="predicted"/>
<dbReference type="RefSeq" id="WP_377493497.1">
    <property type="nucleotide sequence ID" value="NZ_JBHMDO010000017.1"/>
</dbReference>
<evidence type="ECO:0000256" key="3">
    <source>
        <dbReference type="ARBA" id="ARBA00023136"/>
    </source>
</evidence>
<keyword evidence="4" id="KW-0564">Palmitate</keyword>
<organism evidence="6 7">
    <name type="scientific">Paenibacillus aurantiacus</name>
    <dbReference type="NCBI Taxonomy" id="1936118"/>
    <lineage>
        <taxon>Bacteria</taxon>
        <taxon>Bacillati</taxon>
        <taxon>Bacillota</taxon>
        <taxon>Bacilli</taxon>
        <taxon>Bacillales</taxon>
        <taxon>Paenibacillaceae</taxon>
        <taxon>Paenibacillus</taxon>
    </lineage>
</organism>
<dbReference type="Proteomes" id="UP001589747">
    <property type="component" value="Unassembled WGS sequence"/>
</dbReference>
<gene>
    <name evidence="6" type="ORF">ACFFSY_10430</name>
</gene>
<dbReference type="Pfam" id="PF13416">
    <property type="entry name" value="SBP_bac_8"/>
    <property type="match status" value="1"/>
</dbReference>
<dbReference type="Gene3D" id="3.40.190.10">
    <property type="entry name" value="Periplasmic binding protein-like II"/>
    <property type="match status" value="2"/>
</dbReference>
<keyword evidence="5" id="KW-0449">Lipoprotein</keyword>
<name>A0ABV5KM83_9BACL</name>
<reference evidence="6 7" key="1">
    <citation type="submission" date="2024-09" db="EMBL/GenBank/DDBJ databases">
        <authorList>
            <person name="Sun Q."/>
            <person name="Mori K."/>
        </authorList>
    </citation>
    <scope>NUCLEOTIDE SEQUENCE [LARGE SCALE GENOMIC DNA]</scope>
    <source>
        <strain evidence="6 7">TISTR 2452</strain>
    </source>
</reference>
<evidence type="ECO:0000256" key="4">
    <source>
        <dbReference type="ARBA" id="ARBA00023139"/>
    </source>
</evidence>
<dbReference type="InterPro" id="IPR006059">
    <property type="entry name" value="SBP"/>
</dbReference>
<dbReference type="SUPFAM" id="SSF53850">
    <property type="entry name" value="Periplasmic binding protein-like II"/>
    <property type="match status" value="1"/>
</dbReference>
<protein>
    <submittedName>
        <fullName evidence="6">Extracellular solute-binding protein</fullName>
    </submittedName>
</protein>
<sequence>MRTRQRYGHRPFTLLLMTVLLVLNGCGLEAGSGAAATSKTGAQDDAQAKRYKISWTMHLNEAVPEDAEMIRYLEDKFNVDLDVWNLENANYEALLDLKLAQGEIPDLFRIRQPQDLLKYQEQQVLADIPEGVLEHYAPNLTRLLQQNAPGYLAYGQLDGKQYGIPVVNATNKFRVPVVYREDWLQALGLPVPTTLAEFEQVMYAFTKRDPDGNGKDDTYGLSSEGMNVVFGAFGQMVFTEQLYFADKAGRLVIGALEPEMKEALRYLQKWYKDGIIDPEFVTGENKGGYKHLSHAFINGRIGMTSMGNYYHWIQNGDYKTFNAQGEEVPVEAAFNALELTNKNSRARIVFGPPVTGPTGQSGSKAYDLLMSYTAIGANAAKEPGKLAKILEILDYVSANPNLEESMTMKYGVKGKHWTWPGASKDDVVVLPPYDEQPNYTNQIGANIGMMEPSAPTGRREQWAATLGLDRHGIYNALKVPFPSLIQYSPELIKLRNKAYIAIITGDRSVGEFDAFVASFMAAGGKQVLADANAWYGGQWKP</sequence>
<accession>A0ABV5KM83</accession>
<keyword evidence="3" id="KW-0472">Membrane</keyword>
<dbReference type="PANTHER" id="PTHR43649:SF33">
    <property type="entry name" value="POLYGALACTURONAN_RHAMNOGALACTURONAN-BINDING PROTEIN YTCQ"/>
    <property type="match status" value="1"/>
</dbReference>
<keyword evidence="2" id="KW-0732">Signal</keyword>
<evidence type="ECO:0000313" key="7">
    <source>
        <dbReference type="Proteomes" id="UP001589747"/>
    </source>
</evidence>